<dbReference type="PATRIC" id="fig|1423788.3.peg.142"/>
<reference evidence="3 4" key="1">
    <citation type="journal article" date="2015" name="Genome Announc.">
        <title>Expanding the biotechnology potential of lactobacilli through comparative genomics of 213 strains and associated genera.</title>
        <authorList>
            <person name="Sun Z."/>
            <person name="Harris H.M."/>
            <person name="McCann A."/>
            <person name="Guo C."/>
            <person name="Argimon S."/>
            <person name="Zhang W."/>
            <person name="Yang X."/>
            <person name="Jeffery I.B."/>
            <person name="Cooney J.C."/>
            <person name="Kagawa T.F."/>
            <person name="Liu W."/>
            <person name="Song Y."/>
            <person name="Salvetti E."/>
            <person name="Wrobel A."/>
            <person name="Rasinkangas P."/>
            <person name="Parkhill J."/>
            <person name="Rea M.C."/>
            <person name="O'Sullivan O."/>
            <person name="Ritari J."/>
            <person name="Douillard F.P."/>
            <person name="Paul Ross R."/>
            <person name="Yang R."/>
            <person name="Briner A.E."/>
            <person name="Felis G.E."/>
            <person name="de Vos W.M."/>
            <person name="Barrangou R."/>
            <person name="Klaenhammer T.R."/>
            <person name="Caufield P.W."/>
            <person name="Cui Y."/>
            <person name="Zhang H."/>
            <person name="O'Toole P.W."/>
        </authorList>
    </citation>
    <scope>NUCLEOTIDE SEQUENCE [LARGE SCALE GENOMIC DNA]</scope>
    <source>
        <strain evidence="3 4">DSM 19674</strain>
    </source>
</reference>
<feature type="chain" id="PRO_5006406575" description="WxL domain-containing protein" evidence="1">
    <location>
        <begin position="29"/>
        <end position="256"/>
    </location>
</feature>
<protein>
    <recommendedName>
        <fullName evidence="2">WxL domain-containing protein</fullName>
    </recommendedName>
</protein>
<evidence type="ECO:0000313" key="4">
    <source>
        <dbReference type="Proteomes" id="UP000051515"/>
    </source>
</evidence>
<evidence type="ECO:0000256" key="1">
    <source>
        <dbReference type="SAM" id="SignalP"/>
    </source>
</evidence>
<proteinExistence type="predicted"/>
<organism evidence="3 4">
    <name type="scientific">Companilactobacillus bobalius DSM 19674</name>
    <dbReference type="NCBI Taxonomy" id="1423788"/>
    <lineage>
        <taxon>Bacteria</taxon>
        <taxon>Bacillati</taxon>
        <taxon>Bacillota</taxon>
        <taxon>Bacilli</taxon>
        <taxon>Lactobacillales</taxon>
        <taxon>Lactobacillaceae</taxon>
        <taxon>Companilactobacillus</taxon>
        <taxon>Companilactobacillus bobalius</taxon>
    </lineage>
</organism>
<evidence type="ECO:0000259" key="2">
    <source>
        <dbReference type="Pfam" id="PF13731"/>
    </source>
</evidence>
<keyword evidence="1" id="KW-0732">Signal</keyword>
<dbReference type="InterPro" id="IPR027994">
    <property type="entry name" value="WxL_dom"/>
</dbReference>
<gene>
    <name evidence="3" type="ORF">FC78_GL000136</name>
</gene>
<accession>A0A0R1KDT9</accession>
<dbReference type="Pfam" id="PF13731">
    <property type="entry name" value="WxL"/>
    <property type="match status" value="1"/>
</dbReference>
<dbReference type="EMBL" id="AZDY01000041">
    <property type="protein sequence ID" value="KRK81837.1"/>
    <property type="molecule type" value="Genomic_DNA"/>
</dbReference>
<dbReference type="AlphaFoldDB" id="A0A0R1KDT9"/>
<dbReference type="Proteomes" id="UP000051515">
    <property type="component" value="Unassembled WGS sequence"/>
</dbReference>
<feature type="signal peptide" evidence="1">
    <location>
        <begin position="1"/>
        <end position="28"/>
    </location>
</feature>
<dbReference type="OrthoDB" id="2328955at2"/>
<evidence type="ECO:0000313" key="3">
    <source>
        <dbReference type="EMBL" id="KRK81837.1"/>
    </source>
</evidence>
<comment type="caution">
    <text evidence="3">The sequence shown here is derived from an EMBL/GenBank/DDBJ whole genome shotgun (WGS) entry which is preliminary data.</text>
</comment>
<sequence>MKLLKNIIRILALTSLSLSLTPLTTAKAADANAISVNTSDLTKSDDSVVTSLAANDTTVADSKVSTVTVTVLSGYLTLDAVPDFNFGNIALGTTAKLKNNTADTTGIENPGEDGNTKGLLQVTDSRNLTSKEDIPGFNLYAKMGSLVGADNTSLDAILDLSSMPLLDSNNNNVSSSSTNLSTQAASLTSNASTTSTVMDLKKGSYNPGVIKAGFNTPDSASMTLPKSSDYSYDKSSKNMNAVVTWILTANPTVTTK</sequence>
<feature type="domain" description="WxL" evidence="2">
    <location>
        <begin position="72"/>
        <end position="251"/>
    </location>
</feature>
<name>A0A0R1KDT9_9LACO</name>
<keyword evidence="4" id="KW-1185">Reference proteome</keyword>
<dbReference type="RefSeq" id="WP_056954237.1">
    <property type="nucleotide sequence ID" value="NZ_AZDY01000041.1"/>
</dbReference>